<evidence type="ECO:0000313" key="4">
    <source>
        <dbReference type="Proteomes" id="UP000321723"/>
    </source>
</evidence>
<proteinExistence type="predicted"/>
<keyword evidence="2" id="KW-0808">Transferase</keyword>
<dbReference type="OrthoDB" id="572586at2"/>
<dbReference type="InterPro" id="IPR027417">
    <property type="entry name" value="P-loop_NTPase"/>
</dbReference>
<keyword evidence="4" id="KW-1185">Reference proteome</keyword>
<dbReference type="EMBL" id="JACHDN010000001">
    <property type="protein sequence ID" value="MBB5474951.1"/>
    <property type="molecule type" value="Genomic_DNA"/>
</dbReference>
<feature type="region of interest" description="Disordered" evidence="1">
    <location>
        <begin position="23"/>
        <end position="45"/>
    </location>
</feature>
<gene>
    <name evidence="2" type="ORF">CHO01_00910</name>
    <name evidence="3" type="ORF">HNR08_003687</name>
</gene>
<organism evidence="2 4">
    <name type="scientific">Cellulomonas hominis</name>
    <dbReference type="NCBI Taxonomy" id="156981"/>
    <lineage>
        <taxon>Bacteria</taxon>
        <taxon>Bacillati</taxon>
        <taxon>Actinomycetota</taxon>
        <taxon>Actinomycetes</taxon>
        <taxon>Micrococcales</taxon>
        <taxon>Cellulomonadaceae</taxon>
        <taxon>Cellulomonas</taxon>
    </lineage>
</organism>
<comment type="caution">
    <text evidence="2">The sequence shown here is derived from an EMBL/GenBank/DDBJ whole genome shotgun (WGS) entry which is preliminary data.</text>
</comment>
<reference evidence="3 5" key="2">
    <citation type="submission" date="2020-08" db="EMBL/GenBank/DDBJ databases">
        <title>Sequencing the genomes of 1000 actinobacteria strains.</title>
        <authorList>
            <person name="Klenk H.-P."/>
        </authorList>
    </citation>
    <scope>NUCLEOTIDE SEQUENCE [LARGE SCALE GENOMIC DNA]</scope>
    <source>
        <strain evidence="3 5">DSM 9581</strain>
    </source>
</reference>
<dbReference type="GO" id="GO:0016301">
    <property type="term" value="F:kinase activity"/>
    <property type="evidence" value="ECO:0007669"/>
    <property type="project" value="UniProtKB-KW"/>
</dbReference>
<evidence type="ECO:0000313" key="3">
    <source>
        <dbReference type="EMBL" id="MBB5474951.1"/>
    </source>
</evidence>
<evidence type="ECO:0000313" key="2">
    <source>
        <dbReference type="EMBL" id="GEL44975.1"/>
    </source>
</evidence>
<protein>
    <submittedName>
        <fullName evidence="2">Uridine kinase</fullName>
    </submittedName>
</protein>
<evidence type="ECO:0000313" key="5">
    <source>
        <dbReference type="Proteomes" id="UP000564629"/>
    </source>
</evidence>
<keyword evidence="2" id="KW-0418">Kinase</keyword>
<dbReference type="EMBL" id="BJVQ01000001">
    <property type="protein sequence ID" value="GEL44975.1"/>
    <property type="molecule type" value="Genomic_DNA"/>
</dbReference>
<evidence type="ECO:0000256" key="1">
    <source>
        <dbReference type="SAM" id="MobiDB-lite"/>
    </source>
</evidence>
<dbReference type="Proteomes" id="UP000564629">
    <property type="component" value="Unassembled WGS sequence"/>
</dbReference>
<reference evidence="2 4" key="1">
    <citation type="submission" date="2019-07" db="EMBL/GenBank/DDBJ databases">
        <title>Whole genome shotgun sequence of Cellulomonas hominis NBRC 16055.</title>
        <authorList>
            <person name="Hosoyama A."/>
            <person name="Uohara A."/>
            <person name="Ohji S."/>
            <person name="Ichikawa N."/>
        </authorList>
    </citation>
    <scope>NUCLEOTIDE SEQUENCE [LARGE SCALE GENOMIC DNA]</scope>
    <source>
        <strain evidence="2 4">NBRC 16055</strain>
    </source>
</reference>
<dbReference type="SUPFAM" id="SSF52540">
    <property type="entry name" value="P-loop containing nucleoside triphosphate hydrolases"/>
    <property type="match status" value="1"/>
</dbReference>
<dbReference type="Proteomes" id="UP000321723">
    <property type="component" value="Unassembled WGS sequence"/>
</dbReference>
<feature type="compositionally biased region" description="Gly residues" evidence="1">
    <location>
        <begin position="30"/>
        <end position="42"/>
    </location>
</feature>
<dbReference type="AlphaFoldDB" id="A0A511F6U5"/>
<name>A0A511F6U5_9CELL</name>
<sequence length="228" mass="24211">MRVEPVTPDVVVDRLVERVLGGLAAESSGDPGGSGATAGPGEPGRRWRVLLDGAPPTRPGALADALVEPLRARGHAALRVSAGDFLRPAGVRFEHGRQDPDALLDDALDTGALIREVLDPLGPDGDGTYLPALWDAERERSARAARTTAPPGAVLLLDGGLLLGRWLPADLTVHLAVRPGTLARLTPQDEAWRLAAEERYRAEADPEGTADVVLRVDDPRRPGWVLEP</sequence>
<dbReference type="RefSeq" id="WP_146831851.1">
    <property type="nucleotide sequence ID" value="NZ_BJVQ01000001.1"/>
</dbReference>
<accession>A0A511F6U5</accession>
<dbReference type="Gene3D" id="3.40.50.300">
    <property type="entry name" value="P-loop containing nucleotide triphosphate hydrolases"/>
    <property type="match status" value="1"/>
</dbReference>